<reference evidence="3 4" key="1">
    <citation type="submission" date="2017-06" db="EMBL/GenBank/DDBJ databases">
        <title>Genome Sequencing of the methanotroph Methylovulum psychrotolerants str. HV10-M2 isolated from a high-altitude environment.</title>
        <authorList>
            <person name="Mateos-Rivera A."/>
        </authorList>
    </citation>
    <scope>NUCLEOTIDE SEQUENCE [LARGE SCALE GENOMIC DNA]</scope>
    <source>
        <strain evidence="3 4">HV10_M2</strain>
    </source>
</reference>
<name>A0A1Z4C4V9_9GAMM</name>
<gene>
    <name evidence="3" type="ORF">CEK71_00010</name>
</gene>
<dbReference type="PANTHER" id="PTHR46564">
    <property type="entry name" value="TRANSPOSASE"/>
    <property type="match status" value="1"/>
</dbReference>
<feature type="domain" description="Tc1-like transposase DDE" evidence="2">
    <location>
        <begin position="1"/>
        <end position="92"/>
    </location>
</feature>
<dbReference type="PANTHER" id="PTHR46564:SF1">
    <property type="entry name" value="TRANSPOSASE"/>
    <property type="match status" value="1"/>
</dbReference>
<feature type="signal peptide" evidence="1">
    <location>
        <begin position="1"/>
        <end position="21"/>
    </location>
</feature>
<dbReference type="Pfam" id="PF13358">
    <property type="entry name" value="DDE_3"/>
    <property type="match status" value="1"/>
</dbReference>
<dbReference type="InterPro" id="IPR036397">
    <property type="entry name" value="RNaseH_sf"/>
</dbReference>
<sequence length="113" mass="12432">MGALIKGALLTVALFPCNINADVFYAWAAQDLVPKLPAGSIVVMDNAAFHKREDIKSRIEKAGHTLEFLPPYSPDLNPIEHKWAQLKSIRNQARCSVDDLFTGAVTGHLFISD</sequence>
<proteinExistence type="predicted"/>
<evidence type="ECO:0000313" key="4">
    <source>
        <dbReference type="Proteomes" id="UP000197019"/>
    </source>
</evidence>
<dbReference type="KEGG" id="mpsy:CEK71_00010"/>
<evidence type="ECO:0000313" key="3">
    <source>
        <dbReference type="EMBL" id="ASF48572.1"/>
    </source>
</evidence>
<organism evidence="3 4">
    <name type="scientific">Methylovulum psychrotolerans</name>
    <dbReference type="NCBI Taxonomy" id="1704499"/>
    <lineage>
        <taxon>Bacteria</taxon>
        <taxon>Pseudomonadati</taxon>
        <taxon>Pseudomonadota</taxon>
        <taxon>Gammaproteobacteria</taxon>
        <taxon>Methylococcales</taxon>
        <taxon>Methylococcaceae</taxon>
        <taxon>Methylovulum</taxon>
    </lineage>
</organism>
<dbReference type="Gene3D" id="3.30.420.10">
    <property type="entry name" value="Ribonuclease H-like superfamily/Ribonuclease H"/>
    <property type="match status" value="1"/>
</dbReference>
<dbReference type="GO" id="GO:0003676">
    <property type="term" value="F:nucleic acid binding"/>
    <property type="evidence" value="ECO:0007669"/>
    <property type="project" value="InterPro"/>
</dbReference>
<accession>A0A1Z4C4V9</accession>
<evidence type="ECO:0000259" key="2">
    <source>
        <dbReference type="Pfam" id="PF13358"/>
    </source>
</evidence>
<evidence type="ECO:0000256" key="1">
    <source>
        <dbReference type="SAM" id="SignalP"/>
    </source>
</evidence>
<keyword evidence="4" id="KW-1185">Reference proteome</keyword>
<dbReference type="InterPro" id="IPR038717">
    <property type="entry name" value="Tc1-like_DDE_dom"/>
</dbReference>
<dbReference type="AlphaFoldDB" id="A0A1Z4C4V9"/>
<dbReference type="EMBL" id="CP022129">
    <property type="protein sequence ID" value="ASF48572.1"/>
    <property type="molecule type" value="Genomic_DNA"/>
</dbReference>
<dbReference type="OrthoDB" id="5573803at2"/>
<dbReference type="Proteomes" id="UP000197019">
    <property type="component" value="Chromosome"/>
</dbReference>
<keyword evidence="1" id="KW-0732">Signal</keyword>
<feature type="chain" id="PRO_5013232696" evidence="1">
    <location>
        <begin position="22"/>
        <end position="113"/>
    </location>
</feature>
<protein>
    <submittedName>
        <fullName evidence="3">IS630 family transposase</fullName>
    </submittedName>
</protein>